<accession>A0A5F0MDT1</accession>
<name>A0A5F0MDT1_CARDV</name>
<dbReference type="RefSeq" id="WP_135016933.1">
    <property type="nucleotide sequence ID" value="NZ_CBCPKG010000002.1"/>
</dbReference>
<feature type="signal peptide" evidence="1">
    <location>
        <begin position="1"/>
        <end position="20"/>
    </location>
</feature>
<evidence type="ECO:0000313" key="2">
    <source>
        <dbReference type="EMBL" id="TFJ28989.1"/>
    </source>
</evidence>
<dbReference type="AlphaFoldDB" id="A0A5F0MDT1"/>
<evidence type="ECO:0008006" key="4">
    <source>
        <dbReference type="Google" id="ProtNLM"/>
    </source>
</evidence>
<proteinExistence type="predicted"/>
<keyword evidence="1" id="KW-0732">Signal</keyword>
<comment type="caution">
    <text evidence="2">The sequence shown here is derived from an EMBL/GenBank/DDBJ whole genome shotgun (WGS) entry which is preliminary data.</text>
</comment>
<dbReference type="Proteomes" id="UP000297938">
    <property type="component" value="Unassembled WGS sequence"/>
</dbReference>
<feature type="chain" id="PRO_5043206652" description="Lipoprotein" evidence="1">
    <location>
        <begin position="21"/>
        <end position="252"/>
    </location>
</feature>
<evidence type="ECO:0000313" key="3">
    <source>
        <dbReference type="Proteomes" id="UP000297938"/>
    </source>
</evidence>
<gene>
    <name evidence="2" type="ORF">CKN69_02090</name>
</gene>
<dbReference type="PROSITE" id="PS51257">
    <property type="entry name" value="PROKAR_LIPOPROTEIN"/>
    <property type="match status" value="1"/>
</dbReference>
<organism evidence="2 3">
    <name type="scientific">Carnobacterium divergens</name>
    <name type="common">Lactobacillus divergens</name>
    <dbReference type="NCBI Taxonomy" id="2748"/>
    <lineage>
        <taxon>Bacteria</taxon>
        <taxon>Bacillati</taxon>
        <taxon>Bacillota</taxon>
        <taxon>Bacilli</taxon>
        <taxon>Lactobacillales</taxon>
        <taxon>Carnobacteriaceae</taxon>
        <taxon>Carnobacterium</taxon>
    </lineage>
</organism>
<evidence type="ECO:0000256" key="1">
    <source>
        <dbReference type="SAM" id="SignalP"/>
    </source>
</evidence>
<dbReference type="EMBL" id="NRPP01000005">
    <property type="protein sequence ID" value="TFJ28989.1"/>
    <property type="molecule type" value="Genomic_DNA"/>
</dbReference>
<reference evidence="2 3" key="1">
    <citation type="journal article" date="2018" name="Int. J. Food Microbiol.">
        <title>Growth of Carnobacterium spp. isolated from chilled vacuum-packaged meat under relevant acidic conditions.</title>
        <authorList>
            <person name="Zhang P."/>
            <person name="Badoni M."/>
            <person name="Ganzle M."/>
            <person name="Yang X."/>
        </authorList>
    </citation>
    <scope>NUCLEOTIDE SEQUENCE [LARGE SCALE GENOMIC DNA]</scope>
    <source>
        <strain evidence="2 3">B2</strain>
    </source>
</reference>
<sequence length="252" mass="29838">MKKNKSILLSILIFCNIVVSSCGMSSKQLDVISQGIENFYEAEYPGEKFEVYKATSSRDIFGQSERFYIRNLNDGITAETYGILESGSKQDDYFIEKMKQETERIARKKLNKLFHESVMVNANSSIDKRKFELGDTYFDALEYYKKNGFQASFSMSVYIVTTDEPINWEQEKKFIYQAYQEFIEVYQEIPEYEYYLSVSYLKPKVKTKIMLNEVAVNRTQFQDREIVRKYVIMNEQPIKSEKDIKVKEREQR</sequence>
<protein>
    <recommendedName>
        <fullName evidence="4">Lipoprotein</fullName>
    </recommendedName>
</protein>